<keyword evidence="1" id="KW-1133">Transmembrane helix</keyword>
<evidence type="ECO:0000313" key="3">
    <source>
        <dbReference type="Proteomes" id="UP001152320"/>
    </source>
</evidence>
<reference evidence="2" key="1">
    <citation type="submission" date="2021-10" db="EMBL/GenBank/DDBJ databases">
        <title>Tropical sea cucumber genome reveals ecological adaptation and Cuvierian tubules defense mechanism.</title>
        <authorList>
            <person name="Chen T."/>
        </authorList>
    </citation>
    <scope>NUCLEOTIDE SEQUENCE</scope>
    <source>
        <strain evidence="2">Nanhai2018</strain>
        <tissue evidence="2">Muscle</tissue>
    </source>
</reference>
<name>A0A9Q1BTZ0_HOLLE</name>
<feature type="transmembrane region" description="Helical" evidence="1">
    <location>
        <begin position="116"/>
        <end position="140"/>
    </location>
</feature>
<protein>
    <submittedName>
        <fullName evidence="2">Uncharacterized protein</fullName>
    </submittedName>
</protein>
<comment type="caution">
    <text evidence="2">The sequence shown here is derived from an EMBL/GenBank/DDBJ whole genome shotgun (WGS) entry which is preliminary data.</text>
</comment>
<keyword evidence="3" id="KW-1185">Reference proteome</keyword>
<keyword evidence="1" id="KW-0812">Transmembrane</keyword>
<gene>
    <name evidence="2" type="ORF">HOLleu_22879</name>
</gene>
<evidence type="ECO:0000313" key="2">
    <source>
        <dbReference type="EMBL" id="KAJ8032822.1"/>
    </source>
</evidence>
<organism evidence="2 3">
    <name type="scientific">Holothuria leucospilota</name>
    <name type="common">Black long sea cucumber</name>
    <name type="synonym">Mertensiothuria leucospilota</name>
    <dbReference type="NCBI Taxonomy" id="206669"/>
    <lineage>
        <taxon>Eukaryota</taxon>
        <taxon>Metazoa</taxon>
        <taxon>Echinodermata</taxon>
        <taxon>Eleutherozoa</taxon>
        <taxon>Echinozoa</taxon>
        <taxon>Holothuroidea</taxon>
        <taxon>Aspidochirotacea</taxon>
        <taxon>Aspidochirotida</taxon>
        <taxon>Holothuriidae</taxon>
        <taxon>Holothuria</taxon>
    </lineage>
</organism>
<proteinExistence type="predicted"/>
<dbReference type="Proteomes" id="UP001152320">
    <property type="component" value="Chromosome 11"/>
</dbReference>
<evidence type="ECO:0000256" key="1">
    <source>
        <dbReference type="SAM" id="Phobius"/>
    </source>
</evidence>
<dbReference type="AlphaFoldDB" id="A0A9Q1BTZ0"/>
<accession>A0A9Q1BTZ0</accession>
<sequence length="211" mass="23559">MHANAMYTAVTTQTVVMTSLFVKRHANLLDVGQITINTGLASVTTVATGPSAAALITMIYVLPWNKQQATYVQCIAQPSRVRRNEFIYGGTSLSLKILGRDVSSPRSPLSAACTNAAAVVFTTLGVVVLIISIIMLVYYVSMRRRRTHEVNEERVEDRNYYEVRHTNERSYENVFPNNKGKRFDRNIGSNTSAIKGHDGQFVANMAYKSYR</sequence>
<dbReference type="EMBL" id="JAIZAY010000011">
    <property type="protein sequence ID" value="KAJ8032822.1"/>
    <property type="molecule type" value="Genomic_DNA"/>
</dbReference>
<keyword evidence="1" id="KW-0472">Membrane</keyword>